<sequence>MREDEQPVEAYLDGLSGRTRRALADAGFGMERLRQLGTTASGARQVRHIVTEFGVLPDRDGRFVLPGDRREVAAGWAWALLAVLMGLAAVVAASIWAGRPVGLLVAFVAGAILAVLALRTPESRGREPAVLIALAAGAVLYFTAFMNAPQWYLAVHGKDATATLDTPALLTRGGHVRHCRVELPDGKVRQVDHDNRTCLARAGRTVHVVYDPSDNLAPELGTKNGLATISGTVAVASLAVLTATATAAVSAAGPRTRLRGPDGR</sequence>
<dbReference type="Proteomes" id="UP000749040">
    <property type="component" value="Unassembled WGS sequence"/>
</dbReference>
<keyword evidence="3" id="KW-1185">Reference proteome</keyword>
<dbReference type="RefSeq" id="WP_205360680.1">
    <property type="nucleotide sequence ID" value="NZ_JADKYB010000018.1"/>
</dbReference>
<name>A0ABS2TZ10_9ACTN</name>
<keyword evidence="1" id="KW-1133">Transmembrane helix</keyword>
<feature type="transmembrane region" description="Helical" evidence="1">
    <location>
        <begin position="130"/>
        <end position="148"/>
    </location>
</feature>
<evidence type="ECO:0000313" key="3">
    <source>
        <dbReference type="Proteomes" id="UP000749040"/>
    </source>
</evidence>
<keyword evidence="1" id="KW-0812">Transmembrane</keyword>
<keyword evidence="1" id="KW-0472">Membrane</keyword>
<dbReference type="EMBL" id="JADKYB010000018">
    <property type="protein sequence ID" value="MBM9508560.1"/>
    <property type="molecule type" value="Genomic_DNA"/>
</dbReference>
<comment type="caution">
    <text evidence="2">The sequence shown here is derived from an EMBL/GenBank/DDBJ whole genome shotgun (WGS) entry which is preliminary data.</text>
</comment>
<evidence type="ECO:0008006" key="4">
    <source>
        <dbReference type="Google" id="ProtNLM"/>
    </source>
</evidence>
<evidence type="ECO:0000313" key="2">
    <source>
        <dbReference type="EMBL" id="MBM9508560.1"/>
    </source>
</evidence>
<accession>A0ABS2TZ10</accession>
<gene>
    <name evidence="2" type="ORF">ITX44_29215</name>
</gene>
<reference evidence="2 3" key="1">
    <citation type="submission" date="2021-01" db="EMBL/GenBank/DDBJ databases">
        <title>Streptomyces acididurans sp. nov., isolated from a peat swamp forest soil.</title>
        <authorList>
            <person name="Chantavorakit T."/>
            <person name="Duangmal K."/>
        </authorList>
    </citation>
    <scope>NUCLEOTIDE SEQUENCE [LARGE SCALE GENOMIC DNA]</scope>
    <source>
        <strain evidence="2 3">KK5PA1</strain>
    </source>
</reference>
<feature type="transmembrane region" description="Helical" evidence="1">
    <location>
        <begin position="226"/>
        <end position="249"/>
    </location>
</feature>
<proteinExistence type="predicted"/>
<evidence type="ECO:0000256" key="1">
    <source>
        <dbReference type="SAM" id="Phobius"/>
    </source>
</evidence>
<feature type="transmembrane region" description="Helical" evidence="1">
    <location>
        <begin position="72"/>
        <end position="95"/>
    </location>
</feature>
<protein>
    <recommendedName>
        <fullName evidence="4">DUF3592 domain-containing protein</fullName>
    </recommendedName>
</protein>
<feature type="transmembrane region" description="Helical" evidence="1">
    <location>
        <begin position="101"/>
        <end position="118"/>
    </location>
</feature>
<organism evidence="2 3">
    <name type="scientific">Actinacidiphila acididurans</name>
    <dbReference type="NCBI Taxonomy" id="2784346"/>
    <lineage>
        <taxon>Bacteria</taxon>
        <taxon>Bacillati</taxon>
        <taxon>Actinomycetota</taxon>
        <taxon>Actinomycetes</taxon>
        <taxon>Kitasatosporales</taxon>
        <taxon>Streptomycetaceae</taxon>
        <taxon>Actinacidiphila</taxon>
    </lineage>
</organism>